<evidence type="ECO:0000256" key="15">
    <source>
        <dbReference type="SAM" id="Phobius"/>
    </source>
</evidence>
<dbReference type="PROSITE" id="PS50293">
    <property type="entry name" value="TPR_REGION"/>
    <property type="match status" value="1"/>
</dbReference>
<comment type="similarity">
    <text evidence="4">Belongs to the TMTC family.</text>
</comment>
<dbReference type="Pfam" id="PF00515">
    <property type="entry name" value="TPR_1"/>
    <property type="match status" value="1"/>
</dbReference>
<keyword evidence="11 15" id="KW-1133">Transmembrane helix</keyword>
<dbReference type="EC" id="2.4.1.109" evidence="5"/>
<feature type="region of interest" description="Disordered" evidence="14">
    <location>
        <begin position="938"/>
        <end position="963"/>
    </location>
</feature>
<evidence type="ECO:0000256" key="13">
    <source>
        <dbReference type="PROSITE-ProRule" id="PRU00339"/>
    </source>
</evidence>
<dbReference type="Pfam" id="PF13181">
    <property type="entry name" value="TPR_8"/>
    <property type="match status" value="1"/>
</dbReference>
<feature type="transmembrane region" description="Helical" evidence="15">
    <location>
        <begin position="262"/>
        <end position="283"/>
    </location>
</feature>
<dbReference type="EMBL" id="LR791268">
    <property type="protein sequence ID" value="CAB3267130.1"/>
    <property type="molecule type" value="mRNA"/>
</dbReference>
<feature type="transmembrane region" description="Helical" evidence="15">
    <location>
        <begin position="88"/>
        <end position="106"/>
    </location>
</feature>
<evidence type="ECO:0000313" key="17">
    <source>
        <dbReference type="EMBL" id="CAB3267130.1"/>
    </source>
</evidence>
<evidence type="ECO:0000256" key="1">
    <source>
        <dbReference type="ARBA" id="ARBA00004141"/>
    </source>
</evidence>
<comment type="subcellular location">
    <subcellularLocation>
        <location evidence="2">Endoplasmic reticulum</location>
    </subcellularLocation>
    <subcellularLocation>
        <location evidence="1">Membrane</location>
        <topology evidence="1">Multi-pass membrane protein</topology>
    </subcellularLocation>
</comment>
<dbReference type="AlphaFoldDB" id="A0A6F9DVU9"/>
<evidence type="ECO:0000256" key="4">
    <source>
        <dbReference type="ARBA" id="ARBA00007882"/>
    </source>
</evidence>
<dbReference type="SUPFAM" id="SSF48452">
    <property type="entry name" value="TPR-like"/>
    <property type="match status" value="2"/>
</dbReference>
<feature type="repeat" description="TPR" evidence="13">
    <location>
        <begin position="624"/>
        <end position="657"/>
    </location>
</feature>
<dbReference type="GO" id="GO:0016020">
    <property type="term" value="C:membrane"/>
    <property type="evidence" value="ECO:0007669"/>
    <property type="project" value="UniProtKB-SubCell"/>
</dbReference>
<proteinExistence type="evidence at transcript level"/>
<feature type="domain" description="DUF1736" evidence="16">
    <location>
        <begin position="286"/>
        <end position="357"/>
    </location>
</feature>
<evidence type="ECO:0000256" key="9">
    <source>
        <dbReference type="ARBA" id="ARBA00022803"/>
    </source>
</evidence>
<keyword evidence="6" id="KW-0808">Transferase</keyword>
<feature type="transmembrane region" description="Helical" evidence="15">
    <location>
        <begin position="348"/>
        <end position="366"/>
    </location>
</feature>
<dbReference type="InterPro" id="IPR011990">
    <property type="entry name" value="TPR-like_helical_dom_sf"/>
</dbReference>
<dbReference type="GO" id="GO:0005783">
    <property type="term" value="C:endoplasmic reticulum"/>
    <property type="evidence" value="ECO:0007669"/>
    <property type="project" value="UniProtKB-SubCell"/>
</dbReference>
<feature type="transmembrane region" description="Helical" evidence="15">
    <location>
        <begin position="221"/>
        <end position="250"/>
    </location>
</feature>
<dbReference type="Pfam" id="PF08409">
    <property type="entry name" value="TMTC_DUF1736"/>
    <property type="match status" value="1"/>
</dbReference>
<feature type="transmembrane region" description="Helical" evidence="15">
    <location>
        <begin position="7"/>
        <end position="28"/>
    </location>
</feature>
<keyword evidence="10" id="KW-0256">Endoplasmic reticulum</keyword>
<dbReference type="PANTHER" id="PTHR44395">
    <property type="match status" value="1"/>
</dbReference>
<sequence>MEDRLFIILLIAVTLLLYFNSLFCGFVFDDVAAVVNNKDVQGETPLTGLLYNDFWGTSMTKEGSHKSYRPFTVLTFRINYLILGSAPWSYHLVNVLLHAVVCCLVYKLNKLLVKTCFDSKIPLVTKPAEKHHKKQNLNTSANTIHNVSEVEQNFIAKTASVLFLVHPIHVEAVTGVVGRAELLSTIFVVLSILCYAKFTVKHVVASFLFCSLAMASKEQGITVLAVFLVFDICLYHKLSLDDYCLLLVMYVSSSKKVRYKSLLLRSLLVIMFGIFLLFMRFFAMGNNLPHFDIFDNPAAAAEFPVRHLTLNYLLPVNTWLLLNPSNLLCDWTMGTIPLITSFTDVRNIATIMFWIIFITLGVFSFFGNSPVSKLSSVAVAMIVFPFLPASNLLFTVGFVVAERILYIPSIGFTLLVAVGLHKLRKAVKWDKLVLSFLTILIFTHAIKTVIRNFDWKDEQTLFKSALKVTKTNAKVWNNIGHTYEDKRNWTEALKYFRKAAEVQPDDLGALMNVGGMLEALDRPQEAEIIYWQAKKLFPQPIPGKSYTARVVPKSLKLFMRLGNIIKTNKSRLHEVDKLYKEVIQMKETFVEAYINRGEILVLLKREKEALAMFETALQHTNNKSDIYYNMGVVHASLGNKTGAIEGYTLAIYHNQNHVKALYNSAVILQETRDKDLLRRAKIRIEHVIKLEPDNLLAKSLLGSIHMDLHEYKDAIKCWDDVLKVEPEQRISLFNKALLLSRIDSKSGSCLLAIKELLKYHPNHIKGLILYGDVMLNAVKDVKEALAIFQRIIDLEPGNTQAKHNYCVALVEDGRLKEAENCLEEVSIAAPDEPHTKENLAIVRHRLALKEAHNQQAKEEGVFAKQQYVEHTVNKDNAEETHKVEVDEEIYVAKPVKRADETLTEQADKVVKNLRRMKTDQVMEQKLAQAKRAVEKLKQIKSKADEKTKDKCKTKESKTTEKSDLREKALKALDDLEAQL</sequence>
<dbReference type="Gene3D" id="1.25.40.10">
    <property type="entry name" value="Tetratricopeptide repeat domain"/>
    <property type="match status" value="3"/>
</dbReference>
<evidence type="ECO:0000256" key="7">
    <source>
        <dbReference type="ARBA" id="ARBA00022692"/>
    </source>
</evidence>
<dbReference type="SMART" id="SM00028">
    <property type="entry name" value="TPR"/>
    <property type="match status" value="5"/>
</dbReference>
<feature type="transmembrane region" description="Helical" evidence="15">
    <location>
        <begin position="186"/>
        <end position="215"/>
    </location>
</feature>
<reference evidence="17" key="1">
    <citation type="submission" date="2020-04" db="EMBL/GenBank/DDBJ databases">
        <authorList>
            <person name="Neveu A P."/>
        </authorList>
    </citation>
    <scope>NUCLEOTIDE SEQUENCE</scope>
    <source>
        <tissue evidence="17">Whole embryo</tissue>
    </source>
</reference>
<evidence type="ECO:0000256" key="12">
    <source>
        <dbReference type="ARBA" id="ARBA00023136"/>
    </source>
</evidence>
<evidence type="ECO:0000256" key="6">
    <source>
        <dbReference type="ARBA" id="ARBA00022679"/>
    </source>
</evidence>
<dbReference type="InterPro" id="IPR019734">
    <property type="entry name" value="TPR_rpt"/>
</dbReference>
<keyword evidence="9 13" id="KW-0802">TPR repeat</keyword>
<evidence type="ECO:0000256" key="14">
    <source>
        <dbReference type="SAM" id="MobiDB-lite"/>
    </source>
</evidence>
<dbReference type="InterPro" id="IPR013618">
    <property type="entry name" value="TMTC_DUF1736"/>
</dbReference>
<evidence type="ECO:0000256" key="11">
    <source>
        <dbReference type="ARBA" id="ARBA00022989"/>
    </source>
</evidence>
<gene>
    <name evidence="17" type="primary">Tmtc3-001</name>
</gene>
<evidence type="ECO:0000256" key="2">
    <source>
        <dbReference type="ARBA" id="ARBA00004240"/>
    </source>
</evidence>
<dbReference type="PANTHER" id="PTHR44395:SF1">
    <property type="entry name" value="PROTEIN O-MANNOSYL-TRANSFERASE TMTC3"/>
    <property type="match status" value="1"/>
</dbReference>
<evidence type="ECO:0000256" key="5">
    <source>
        <dbReference type="ARBA" id="ARBA00012839"/>
    </source>
</evidence>
<feature type="transmembrane region" description="Helical" evidence="15">
    <location>
        <begin position="432"/>
        <end position="450"/>
    </location>
</feature>
<keyword evidence="12 15" id="KW-0472">Membrane</keyword>
<dbReference type="UniPathway" id="UPA00378"/>
<protein>
    <recommendedName>
        <fullName evidence="5">dolichyl-phosphate-mannose--protein mannosyltransferase</fullName>
        <ecNumber evidence="5">2.4.1.109</ecNumber>
    </recommendedName>
</protein>
<comment type="pathway">
    <text evidence="3">Protein modification; protein glycosylation.</text>
</comment>
<feature type="transmembrane region" description="Helical" evidence="15">
    <location>
        <begin position="378"/>
        <end position="398"/>
    </location>
</feature>
<dbReference type="GO" id="GO:0004169">
    <property type="term" value="F:dolichyl-phosphate-mannose-protein mannosyltransferase activity"/>
    <property type="evidence" value="ECO:0007669"/>
    <property type="project" value="UniProtKB-EC"/>
</dbReference>
<dbReference type="Pfam" id="PF14559">
    <property type="entry name" value="TPR_19"/>
    <property type="match status" value="1"/>
</dbReference>
<keyword evidence="8" id="KW-0677">Repeat</keyword>
<evidence type="ECO:0000256" key="3">
    <source>
        <dbReference type="ARBA" id="ARBA00004922"/>
    </source>
</evidence>
<evidence type="ECO:0000256" key="10">
    <source>
        <dbReference type="ARBA" id="ARBA00022824"/>
    </source>
</evidence>
<evidence type="ECO:0000259" key="16">
    <source>
        <dbReference type="Pfam" id="PF08409"/>
    </source>
</evidence>
<feature type="transmembrane region" description="Helical" evidence="15">
    <location>
        <begin position="404"/>
        <end position="420"/>
    </location>
</feature>
<dbReference type="PROSITE" id="PS50005">
    <property type="entry name" value="TPR"/>
    <property type="match status" value="3"/>
</dbReference>
<organism evidence="17">
    <name type="scientific">Phallusia mammillata</name>
    <dbReference type="NCBI Taxonomy" id="59560"/>
    <lineage>
        <taxon>Eukaryota</taxon>
        <taxon>Metazoa</taxon>
        <taxon>Chordata</taxon>
        <taxon>Tunicata</taxon>
        <taxon>Ascidiacea</taxon>
        <taxon>Phlebobranchia</taxon>
        <taxon>Ascidiidae</taxon>
        <taxon>Phallusia</taxon>
    </lineage>
</organism>
<feature type="repeat" description="TPR" evidence="13">
    <location>
        <begin position="695"/>
        <end position="728"/>
    </location>
</feature>
<accession>A0A6F9DVU9</accession>
<feature type="repeat" description="TPR" evidence="13">
    <location>
        <begin position="473"/>
        <end position="506"/>
    </location>
</feature>
<name>A0A6F9DVU9_9ASCI</name>
<keyword evidence="7 15" id="KW-0812">Transmembrane</keyword>
<evidence type="ECO:0000256" key="8">
    <source>
        <dbReference type="ARBA" id="ARBA00022737"/>
    </source>
</evidence>